<dbReference type="RefSeq" id="WP_006258270.1">
    <property type="nucleotide sequence ID" value="NZ_BCMQ01000032.1"/>
</dbReference>
<evidence type="ECO:0000256" key="1">
    <source>
        <dbReference type="ARBA" id="ARBA00010641"/>
    </source>
</evidence>
<evidence type="ECO:0000313" key="6">
    <source>
        <dbReference type="Proteomes" id="UP000069030"/>
    </source>
</evidence>
<dbReference type="AlphaFoldDB" id="A0A0S7EE86"/>
<gene>
    <name evidence="5" type="ORF">AS202_17655</name>
</gene>
<dbReference type="SUPFAM" id="SSF88946">
    <property type="entry name" value="Sigma2 domain of RNA polymerase sigma factors"/>
    <property type="match status" value="1"/>
</dbReference>
<dbReference type="Gene3D" id="1.10.10.10">
    <property type="entry name" value="Winged helix-like DNA-binding domain superfamily/Winged helix DNA-binding domain"/>
    <property type="match status" value="1"/>
</dbReference>
<evidence type="ECO:0000256" key="4">
    <source>
        <dbReference type="ARBA" id="ARBA00023163"/>
    </source>
</evidence>
<evidence type="ECO:0000256" key="3">
    <source>
        <dbReference type="ARBA" id="ARBA00023082"/>
    </source>
</evidence>
<dbReference type="InterPro" id="IPR013324">
    <property type="entry name" value="RNA_pol_sigma_r3/r4-like"/>
</dbReference>
<proteinExistence type="inferred from homology"/>
<accession>A0A0S7EE86</accession>
<organism evidence="5 6">
    <name type="scientific">Myroides odoratimimus</name>
    <dbReference type="NCBI Taxonomy" id="76832"/>
    <lineage>
        <taxon>Bacteria</taxon>
        <taxon>Pseudomonadati</taxon>
        <taxon>Bacteroidota</taxon>
        <taxon>Flavobacteriia</taxon>
        <taxon>Flavobacteriales</taxon>
        <taxon>Flavobacteriaceae</taxon>
        <taxon>Myroides</taxon>
    </lineage>
</organism>
<dbReference type="GeneID" id="66976439"/>
<keyword evidence="2" id="KW-0805">Transcription regulation</keyword>
<dbReference type="eggNOG" id="COG1595">
    <property type="taxonomic scope" value="Bacteria"/>
</dbReference>
<dbReference type="NCBIfam" id="TIGR02937">
    <property type="entry name" value="sigma70-ECF"/>
    <property type="match status" value="1"/>
</dbReference>
<dbReference type="InterPro" id="IPR036388">
    <property type="entry name" value="WH-like_DNA-bd_sf"/>
</dbReference>
<dbReference type="InterPro" id="IPR007627">
    <property type="entry name" value="RNA_pol_sigma70_r2"/>
</dbReference>
<dbReference type="InterPro" id="IPR014284">
    <property type="entry name" value="RNA_pol_sigma-70_dom"/>
</dbReference>
<dbReference type="SUPFAM" id="SSF88659">
    <property type="entry name" value="Sigma3 and sigma4 domains of RNA polymerase sigma factors"/>
    <property type="match status" value="1"/>
</dbReference>
<sequence>MTKKDSVERGLVDRLQSKDQSAWKEFYEFYSGHFTYVCMRYLKSQDDVKDVMQNSFIKIFNAIGSFEYKGVGSLKAWTTRLIINESLKFLRDTTKIEFPTLVDDLVEVVEEEEPNLDEIPESEILELIRSLPDGYRMVFNLYVFEKKSHKEIGRLLEIGESSSASQFHRAKKILMQKIKLYNKPKTSAL</sequence>
<keyword evidence="3" id="KW-0731">Sigma factor</keyword>
<dbReference type="KEGG" id="mod:AS202_17655"/>
<reference evidence="5 6" key="1">
    <citation type="journal article" date="2016" name="J. Zhejiang Univ. Sci. B">
        <title>Antibiotic resistance mechanisms of Myroides sp.</title>
        <authorList>
            <person name="Hu S."/>
            <person name="Yuan S."/>
            <person name="Qu H."/>
            <person name="Jiang T."/>
            <person name="Zhou Y."/>
            <person name="Wang M."/>
            <person name="Ming D."/>
        </authorList>
    </citation>
    <scope>NUCLEOTIDE SEQUENCE [LARGE SCALE GENOMIC DNA]</scope>
    <source>
        <strain evidence="5 6">PR63039</strain>
    </source>
</reference>
<dbReference type="Pfam" id="PF04542">
    <property type="entry name" value="Sigma70_r2"/>
    <property type="match status" value="1"/>
</dbReference>
<dbReference type="PANTHER" id="PTHR43133:SF46">
    <property type="entry name" value="RNA POLYMERASE SIGMA-70 FACTOR ECF SUBFAMILY"/>
    <property type="match status" value="1"/>
</dbReference>
<comment type="similarity">
    <text evidence="1">Belongs to the sigma-70 factor family. ECF subfamily.</text>
</comment>
<dbReference type="InterPro" id="IPR039425">
    <property type="entry name" value="RNA_pol_sigma-70-like"/>
</dbReference>
<dbReference type="Pfam" id="PF08281">
    <property type="entry name" value="Sigma70_r4_2"/>
    <property type="match status" value="1"/>
</dbReference>
<dbReference type="Gene3D" id="1.10.1740.10">
    <property type="match status" value="1"/>
</dbReference>
<dbReference type="GO" id="GO:0003677">
    <property type="term" value="F:DNA binding"/>
    <property type="evidence" value="ECO:0007669"/>
    <property type="project" value="InterPro"/>
</dbReference>
<keyword evidence="4" id="KW-0804">Transcription</keyword>
<dbReference type="GO" id="GO:0016987">
    <property type="term" value="F:sigma factor activity"/>
    <property type="evidence" value="ECO:0007669"/>
    <property type="project" value="UniProtKB-KW"/>
</dbReference>
<protein>
    <submittedName>
        <fullName evidence="5">RNA polymerase subunit sigma</fullName>
    </submittedName>
</protein>
<dbReference type="PANTHER" id="PTHR43133">
    <property type="entry name" value="RNA POLYMERASE ECF-TYPE SIGMA FACTO"/>
    <property type="match status" value="1"/>
</dbReference>
<dbReference type="CDD" id="cd06171">
    <property type="entry name" value="Sigma70_r4"/>
    <property type="match status" value="1"/>
</dbReference>
<dbReference type="Proteomes" id="UP000069030">
    <property type="component" value="Chromosome"/>
</dbReference>
<dbReference type="GO" id="GO:0006352">
    <property type="term" value="P:DNA-templated transcription initiation"/>
    <property type="evidence" value="ECO:0007669"/>
    <property type="project" value="InterPro"/>
</dbReference>
<evidence type="ECO:0000256" key="2">
    <source>
        <dbReference type="ARBA" id="ARBA00023015"/>
    </source>
</evidence>
<evidence type="ECO:0000313" key="5">
    <source>
        <dbReference type="EMBL" id="ALU28396.1"/>
    </source>
</evidence>
<name>A0A0S7EE86_9FLAO</name>
<dbReference type="InterPro" id="IPR013325">
    <property type="entry name" value="RNA_pol_sigma_r2"/>
</dbReference>
<dbReference type="EMBL" id="CP013690">
    <property type="protein sequence ID" value="ALU28396.1"/>
    <property type="molecule type" value="Genomic_DNA"/>
</dbReference>
<dbReference type="InterPro" id="IPR013249">
    <property type="entry name" value="RNA_pol_sigma70_r4_t2"/>
</dbReference>